<organism evidence="1 2">
    <name type="scientific">Dunaliella salina</name>
    <name type="common">Green alga</name>
    <name type="synonym">Protococcus salinus</name>
    <dbReference type="NCBI Taxonomy" id="3046"/>
    <lineage>
        <taxon>Eukaryota</taxon>
        <taxon>Viridiplantae</taxon>
        <taxon>Chlorophyta</taxon>
        <taxon>core chlorophytes</taxon>
        <taxon>Chlorophyceae</taxon>
        <taxon>CS clade</taxon>
        <taxon>Chlamydomonadales</taxon>
        <taxon>Dunaliellaceae</taxon>
        <taxon>Dunaliella</taxon>
    </lineage>
</organism>
<name>A0ABQ7GHW4_DUNSA</name>
<reference evidence="1" key="1">
    <citation type="submission" date="2017-08" db="EMBL/GenBank/DDBJ databases">
        <authorList>
            <person name="Polle J.E."/>
            <person name="Barry K."/>
            <person name="Cushman J."/>
            <person name="Schmutz J."/>
            <person name="Tran D."/>
            <person name="Hathwaick L.T."/>
            <person name="Yim W.C."/>
            <person name="Jenkins J."/>
            <person name="Mckie-Krisberg Z.M."/>
            <person name="Prochnik S."/>
            <person name="Lindquist E."/>
            <person name="Dockter R.B."/>
            <person name="Adam C."/>
            <person name="Molina H."/>
            <person name="Bunkerborg J."/>
            <person name="Jin E."/>
            <person name="Buchheim M."/>
            <person name="Magnuson J."/>
        </authorList>
    </citation>
    <scope>NUCLEOTIDE SEQUENCE</scope>
    <source>
        <strain evidence="1">CCAP 19/18</strain>
    </source>
</reference>
<gene>
    <name evidence="1" type="ORF">DUNSADRAFT_9225</name>
</gene>
<dbReference type="Proteomes" id="UP000815325">
    <property type="component" value="Unassembled WGS sequence"/>
</dbReference>
<comment type="caution">
    <text evidence="1">The sequence shown here is derived from an EMBL/GenBank/DDBJ whole genome shotgun (WGS) entry which is preliminary data.</text>
</comment>
<keyword evidence="2" id="KW-1185">Reference proteome</keyword>
<protein>
    <submittedName>
        <fullName evidence="1">Uncharacterized protein</fullName>
    </submittedName>
</protein>
<evidence type="ECO:0000313" key="2">
    <source>
        <dbReference type="Proteomes" id="UP000815325"/>
    </source>
</evidence>
<evidence type="ECO:0000313" key="1">
    <source>
        <dbReference type="EMBL" id="KAF5834195.1"/>
    </source>
</evidence>
<sequence length="77" mass="8405">MEHLSIQDGQADVTADGRFKDVLPIVLSFLDNPLDMAKFKACSRSAWAWSANFEAEDMWQADGCGSNTSLLAPQPST</sequence>
<proteinExistence type="predicted"/>
<dbReference type="EMBL" id="MU069770">
    <property type="protein sequence ID" value="KAF5834195.1"/>
    <property type="molecule type" value="Genomic_DNA"/>
</dbReference>
<accession>A0ABQ7GHW4</accession>